<organism evidence="3 4">
    <name type="scientific">Clonostachys byssicola</name>
    <dbReference type="NCBI Taxonomy" id="160290"/>
    <lineage>
        <taxon>Eukaryota</taxon>
        <taxon>Fungi</taxon>
        <taxon>Dikarya</taxon>
        <taxon>Ascomycota</taxon>
        <taxon>Pezizomycotina</taxon>
        <taxon>Sordariomycetes</taxon>
        <taxon>Hypocreomycetidae</taxon>
        <taxon>Hypocreales</taxon>
        <taxon>Bionectriaceae</taxon>
        <taxon>Clonostachys</taxon>
    </lineage>
</organism>
<dbReference type="PANTHER" id="PTHR42470">
    <property type="entry name" value="VAST DOMAIN-CONTAINING PROTEIN"/>
    <property type="match status" value="1"/>
</dbReference>
<dbReference type="PANTHER" id="PTHR42470:SF2">
    <property type="match status" value="1"/>
</dbReference>
<reference evidence="4" key="1">
    <citation type="submission" date="2019-06" db="EMBL/GenBank/DDBJ databases">
        <authorList>
            <person name="Broberg M."/>
        </authorList>
    </citation>
    <scope>NUCLEOTIDE SEQUENCE [LARGE SCALE GENOMIC DNA]</scope>
</reference>
<dbReference type="OrthoDB" id="5132737at2759"/>
<dbReference type="Proteomes" id="UP000754883">
    <property type="component" value="Unassembled WGS sequence"/>
</dbReference>
<dbReference type="Pfam" id="PF25545">
    <property type="entry name" value="DUF7924"/>
    <property type="match status" value="1"/>
</dbReference>
<feature type="domain" description="DUF7924" evidence="2">
    <location>
        <begin position="167"/>
        <end position="324"/>
    </location>
</feature>
<accession>A0A9N9U771</accession>
<feature type="region of interest" description="Disordered" evidence="1">
    <location>
        <begin position="1"/>
        <end position="47"/>
    </location>
</feature>
<dbReference type="InterPro" id="IPR057684">
    <property type="entry name" value="DUF7924"/>
</dbReference>
<evidence type="ECO:0000259" key="2">
    <source>
        <dbReference type="Pfam" id="PF25545"/>
    </source>
</evidence>
<protein>
    <recommendedName>
        <fullName evidence="2">DUF7924 domain-containing protein</fullName>
    </recommendedName>
</protein>
<name>A0A9N9U771_9HYPO</name>
<sequence>MKEEDETKEKIQLVNEPKSPNESKDLHSEKRNEEASGPSRPPLKPALPIASGATKYSSIFFNEGLFNTFHKNYPNIMNAPEGSSPPFLRFHLSEQSKQWAQLLTDFQLPLIDRQIMEFYVRSFQHARGSTASLIRALITPALVPRILHSPTTRPEMKNLVQSSNPSITGFEKRAFPEGHMQLLSEHFHQSGRLAALRPSAVVYFPFFLCEVASSHESLHLAELRNTRSADTIIQALTTLFDTAGQLELLNRNIVVFSLAHNDTIARVIGHYPVIEGGTVHYRAYHLITDDISVEAGKCYRVIRHFVERLNQEWSPRLLLLIQGALAAVANSRDHRAEQSRPDN</sequence>
<evidence type="ECO:0000256" key="1">
    <source>
        <dbReference type="SAM" id="MobiDB-lite"/>
    </source>
</evidence>
<comment type="caution">
    <text evidence="3">The sequence shown here is derived from an EMBL/GenBank/DDBJ whole genome shotgun (WGS) entry which is preliminary data.</text>
</comment>
<feature type="compositionally biased region" description="Basic and acidic residues" evidence="1">
    <location>
        <begin position="1"/>
        <end position="11"/>
    </location>
</feature>
<reference evidence="3 4" key="2">
    <citation type="submission" date="2021-10" db="EMBL/GenBank/DDBJ databases">
        <authorList>
            <person name="Piombo E."/>
        </authorList>
    </citation>
    <scope>NUCLEOTIDE SEQUENCE [LARGE SCALE GENOMIC DNA]</scope>
</reference>
<feature type="compositionally biased region" description="Basic and acidic residues" evidence="1">
    <location>
        <begin position="19"/>
        <end position="34"/>
    </location>
</feature>
<gene>
    <name evidence="3" type="ORF">CBYS24578_00007382</name>
</gene>
<evidence type="ECO:0000313" key="4">
    <source>
        <dbReference type="Proteomes" id="UP000754883"/>
    </source>
</evidence>
<proteinExistence type="predicted"/>
<keyword evidence="4" id="KW-1185">Reference proteome</keyword>
<dbReference type="EMBL" id="CABFNO020001317">
    <property type="protein sequence ID" value="CAG9980418.1"/>
    <property type="molecule type" value="Genomic_DNA"/>
</dbReference>
<dbReference type="AlphaFoldDB" id="A0A9N9U771"/>
<evidence type="ECO:0000313" key="3">
    <source>
        <dbReference type="EMBL" id="CAG9980418.1"/>
    </source>
</evidence>